<dbReference type="PANTHER" id="PTHR11697:SF230">
    <property type="entry name" value="ZINC FINGER, MYM DOMAIN CONTAINING 1"/>
    <property type="match status" value="1"/>
</dbReference>
<accession>B9RVF2</accession>
<reference evidence="2" key="1">
    <citation type="journal article" date="2010" name="Nat. Biotechnol.">
        <title>Draft genome sequence of the oilseed species Ricinus communis.</title>
        <authorList>
            <person name="Chan A.P."/>
            <person name="Crabtree J."/>
            <person name="Zhao Q."/>
            <person name="Lorenzi H."/>
            <person name="Orvis J."/>
            <person name="Puiu D."/>
            <person name="Melake-Berhan A."/>
            <person name="Jones K.M."/>
            <person name="Redman J."/>
            <person name="Chen G."/>
            <person name="Cahoon E.B."/>
            <person name="Gedil M."/>
            <person name="Stanke M."/>
            <person name="Haas B.J."/>
            <person name="Wortman J.R."/>
            <person name="Fraser-Liggett C.M."/>
            <person name="Ravel J."/>
            <person name="Rabinowicz P.D."/>
        </authorList>
    </citation>
    <scope>NUCLEOTIDE SEQUENCE [LARGE SCALE GENOMIC DNA]</scope>
    <source>
        <strain evidence="2">cv. Hale</strain>
    </source>
</reference>
<protein>
    <submittedName>
        <fullName evidence="1">Uncharacterized protein</fullName>
    </submittedName>
</protein>
<name>B9RVF2_RICCO</name>
<dbReference type="InterPro" id="IPR055298">
    <property type="entry name" value="AtLOH3-like"/>
</dbReference>
<evidence type="ECO:0000313" key="2">
    <source>
        <dbReference type="Proteomes" id="UP000008311"/>
    </source>
</evidence>
<sequence length="194" mass="22556">MVKLKTIDSFFKKKNIDDLEISTPSPLTSIYNSSVEKENQLEIQKEWVESKDHPFTYEKIKSKDFDVSLLEHDPGLHSQIWEFNTNKKDEVTTSSVLEEITEDGSTNTQRGDVDVVAYKFMTLFEFVFILYLAKETMEVTNNFCQALQQKSQDIVNAMHLVTTRKTLTQKLREDGWDNLLNQNVKAMYVINKSK</sequence>
<dbReference type="InParanoid" id="B9RVF2"/>
<dbReference type="EMBL" id="EQ973820">
    <property type="protein sequence ID" value="EEF44653.1"/>
    <property type="molecule type" value="Genomic_DNA"/>
</dbReference>
<evidence type="ECO:0000313" key="1">
    <source>
        <dbReference type="EMBL" id="EEF44653.1"/>
    </source>
</evidence>
<dbReference type="PANTHER" id="PTHR11697">
    <property type="entry name" value="GENERAL TRANSCRIPTION FACTOR 2-RELATED ZINC FINGER PROTEIN"/>
    <property type="match status" value="1"/>
</dbReference>
<organism evidence="1 2">
    <name type="scientific">Ricinus communis</name>
    <name type="common">Castor bean</name>
    <dbReference type="NCBI Taxonomy" id="3988"/>
    <lineage>
        <taxon>Eukaryota</taxon>
        <taxon>Viridiplantae</taxon>
        <taxon>Streptophyta</taxon>
        <taxon>Embryophyta</taxon>
        <taxon>Tracheophyta</taxon>
        <taxon>Spermatophyta</taxon>
        <taxon>Magnoliopsida</taxon>
        <taxon>eudicotyledons</taxon>
        <taxon>Gunneridae</taxon>
        <taxon>Pentapetalae</taxon>
        <taxon>rosids</taxon>
        <taxon>fabids</taxon>
        <taxon>Malpighiales</taxon>
        <taxon>Euphorbiaceae</taxon>
        <taxon>Acalyphoideae</taxon>
        <taxon>Acalypheae</taxon>
        <taxon>Ricinus</taxon>
    </lineage>
</organism>
<proteinExistence type="predicted"/>
<dbReference type="AlphaFoldDB" id="B9RVF2"/>
<keyword evidence="2" id="KW-1185">Reference proteome</keyword>
<gene>
    <name evidence="1" type="ORF">RCOM_1134950</name>
</gene>
<dbReference type="STRING" id="3988.B9RVF2"/>
<dbReference type="Proteomes" id="UP000008311">
    <property type="component" value="Unassembled WGS sequence"/>
</dbReference>